<dbReference type="CDD" id="cd19082">
    <property type="entry name" value="AKR_AKR10A1_2"/>
    <property type="match status" value="1"/>
</dbReference>
<dbReference type="Pfam" id="PF01408">
    <property type="entry name" value="GFO_IDH_MocA"/>
    <property type="match status" value="1"/>
</dbReference>
<dbReference type="InterPro" id="IPR036291">
    <property type="entry name" value="NAD(P)-bd_dom_sf"/>
</dbReference>
<comment type="caution">
    <text evidence="6">The sequence shown here is derived from an EMBL/GenBank/DDBJ whole genome shotgun (WGS) entry which is preliminary data.</text>
</comment>
<dbReference type="PANTHER" id="PTHR22604">
    <property type="entry name" value="OXIDOREDUCTASES"/>
    <property type="match status" value="1"/>
</dbReference>
<dbReference type="GO" id="GO:0016491">
    <property type="term" value="F:oxidoreductase activity"/>
    <property type="evidence" value="ECO:0007669"/>
    <property type="project" value="UniProtKB-KW"/>
</dbReference>
<dbReference type="AlphaFoldDB" id="A0A6G4TU80"/>
<feature type="domain" description="Gfo/Idh/MocA-like oxidoreductase N-terminal" evidence="4">
    <location>
        <begin position="17"/>
        <end position="133"/>
    </location>
</feature>
<reference evidence="6 7" key="1">
    <citation type="submission" date="2020-02" db="EMBL/GenBank/DDBJ databases">
        <title>Whole-genome analyses of novel actinobacteria.</title>
        <authorList>
            <person name="Sahin N."/>
        </authorList>
    </citation>
    <scope>NUCLEOTIDE SEQUENCE [LARGE SCALE GENOMIC DNA]</scope>
    <source>
        <strain evidence="6 7">A7024</strain>
    </source>
</reference>
<dbReference type="Gene3D" id="3.40.50.720">
    <property type="entry name" value="NAD(P)-binding Rossmann-like Domain"/>
    <property type="match status" value="1"/>
</dbReference>
<dbReference type="SUPFAM" id="SSF55347">
    <property type="entry name" value="Glyceraldehyde-3-phosphate dehydrogenase-like, C-terminal domain"/>
    <property type="match status" value="1"/>
</dbReference>
<dbReference type="Pfam" id="PF00248">
    <property type="entry name" value="Aldo_ket_red"/>
    <property type="match status" value="1"/>
</dbReference>
<name>A0A6G4TU80_9ACTN</name>
<dbReference type="InterPro" id="IPR055170">
    <property type="entry name" value="GFO_IDH_MocA-like_dom"/>
</dbReference>
<evidence type="ECO:0000259" key="4">
    <source>
        <dbReference type="Pfam" id="PF01408"/>
    </source>
</evidence>
<dbReference type="Gene3D" id="3.30.360.10">
    <property type="entry name" value="Dihydrodipicolinate Reductase, domain 2"/>
    <property type="match status" value="1"/>
</dbReference>
<dbReference type="InterPro" id="IPR050984">
    <property type="entry name" value="Gfo/Idh/MocA_domain"/>
</dbReference>
<protein>
    <submittedName>
        <fullName evidence="6">Gfo/Idh/MocA family oxidoreductase</fullName>
    </submittedName>
</protein>
<dbReference type="InterPro" id="IPR036812">
    <property type="entry name" value="NAD(P)_OxRdtase_dom_sf"/>
</dbReference>
<dbReference type="SUPFAM" id="SSF51735">
    <property type="entry name" value="NAD(P)-binding Rossmann-fold domains"/>
    <property type="match status" value="1"/>
</dbReference>
<dbReference type="InterPro" id="IPR000683">
    <property type="entry name" value="Gfo/Idh/MocA-like_OxRdtase_N"/>
</dbReference>
<comment type="similarity">
    <text evidence="1">Belongs to the Gfo/Idh/MocA family.</text>
</comment>
<evidence type="ECO:0000259" key="3">
    <source>
        <dbReference type="Pfam" id="PF00248"/>
    </source>
</evidence>
<evidence type="ECO:0000256" key="1">
    <source>
        <dbReference type="ARBA" id="ARBA00010928"/>
    </source>
</evidence>
<evidence type="ECO:0000313" key="6">
    <source>
        <dbReference type="EMBL" id="NGN63579.1"/>
    </source>
</evidence>
<accession>A0A6G4TU80</accession>
<proteinExistence type="inferred from homology"/>
<dbReference type="GO" id="GO:0000166">
    <property type="term" value="F:nucleotide binding"/>
    <property type="evidence" value="ECO:0007669"/>
    <property type="project" value="InterPro"/>
</dbReference>
<evidence type="ECO:0000259" key="5">
    <source>
        <dbReference type="Pfam" id="PF22725"/>
    </source>
</evidence>
<sequence length="673" mass="73260">MPDSTDPNPPAADQVAWGILGTGNIAARFAGQLPHSRTGTLAAVGSRTPDSAQAFATRFGAPRAHGSYQELLDDDTVDALYIATPHPQHVEWAIRAAETGKHLLVEKPLAINRAWATAVIEAAVRSDVFLMEAYMYRCTPQTARLAQLVRDGAVGELQHIQAQFSFGGTAFAPESRVLSNVLAGGGILDVGGYPVSVARLLAGAATGAPFADPERTTGAGTVGETGVDEWAVATLHFAGGLTAQVSTGVRLTDANRVRVYGSRGYLDVPDPWFCGDGEPTELTLHRVGEEPQRIEVEPAHIYAAEADTVAAHLADRQAPAMSWADTLGNLTVQDAWRAAIGQRYDSEAPEAAVPTASGRPLARRPDASMAHARIPGVDKDISRLVFGVDNQTDQVHASVVFDDFFERGGTAFDTAFIYGSGRLEEQLGRWMRARGVRDDVVVLGKGAHTPHCDPESLSRQLHTSLERLGTDHVDIYLMHRDNPDIPAGEFVDVLDEHRRAGRIGVYGGSNWSTERFDEANEWARANGRQPFTVLSNHLSLARAQALPWDGCRHVGDPEAQQWLRERDVALFPWSSQARGFFTGRARPDDTSDAELVRCFYSDANFERLARARKLAREHGVHPTAIALAWLLHQPYPVFPLIGPRQVSETRTSMAGLGVRLTPQEVAWLDLREE</sequence>
<keyword evidence="7" id="KW-1185">Reference proteome</keyword>
<feature type="domain" description="GFO/IDH/MocA-like oxidoreductase" evidence="5">
    <location>
        <begin position="143"/>
        <end position="266"/>
    </location>
</feature>
<dbReference type="EMBL" id="JAAKZV010000017">
    <property type="protein sequence ID" value="NGN63579.1"/>
    <property type="molecule type" value="Genomic_DNA"/>
</dbReference>
<evidence type="ECO:0000256" key="2">
    <source>
        <dbReference type="ARBA" id="ARBA00023002"/>
    </source>
</evidence>
<dbReference type="SUPFAM" id="SSF51430">
    <property type="entry name" value="NAD(P)-linked oxidoreductase"/>
    <property type="match status" value="1"/>
</dbReference>
<feature type="domain" description="NADP-dependent oxidoreductase" evidence="3">
    <location>
        <begin position="389"/>
        <end position="669"/>
    </location>
</feature>
<dbReference type="Pfam" id="PF22725">
    <property type="entry name" value="GFO_IDH_MocA_C3"/>
    <property type="match status" value="1"/>
</dbReference>
<gene>
    <name evidence="6" type="ORF">G5C51_06620</name>
</gene>
<keyword evidence="2" id="KW-0560">Oxidoreductase</keyword>
<dbReference type="Gene3D" id="3.20.20.100">
    <property type="entry name" value="NADP-dependent oxidoreductase domain"/>
    <property type="match status" value="1"/>
</dbReference>
<evidence type="ECO:0000313" key="7">
    <source>
        <dbReference type="Proteomes" id="UP000481583"/>
    </source>
</evidence>
<dbReference type="InterPro" id="IPR023210">
    <property type="entry name" value="NADP_OxRdtase_dom"/>
</dbReference>
<organism evidence="6 7">
    <name type="scientific">Streptomyces coryli</name>
    <dbReference type="NCBI Taxonomy" id="1128680"/>
    <lineage>
        <taxon>Bacteria</taxon>
        <taxon>Bacillati</taxon>
        <taxon>Actinomycetota</taxon>
        <taxon>Actinomycetes</taxon>
        <taxon>Kitasatosporales</taxon>
        <taxon>Streptomycetaceae</taxon>
        <taxon>Streptomyces</taxon>
    </lineage>
</organism>
<dbReference type="PANTHER" id="PTHR22604:SF105">
    <property type="entry name" value="TRANS-1,2-DIHYDROBENZENE-1,2-DIOL DEHYDROGENASE"/>
    <property type="match status" value="1"/>
</dbReference>
<dbReference type="RefSeq" id="WP_165233230.1">
    <property type="nucleotide sequence ID" value="NZ_JAAKZV010000017.1"/>
</dbReference>
<dbReference type="Proteomes" id="UP000481583">
    <property type="component" value="Unassembled WGS sequence"/>
</dbReference>